<sequence length="34" mass="3467">MTSPASSSQPIASKRCHEPLSSTPARCGLPPSNA</sequence>
<dbReference type="EMBL" id="GBRH01254762">
    <property type="protein sequence ID" value="JAD43133.1"/>
    <property type="molecule type" value="Transcribed_RNA"/>
</dbReference>
<accession>A0A0A8ZZM3</accession>
<feature type="compositionally biased region" description="Polar residues" evidence="1">
    <location>
        <begin position="1"/>
        <end position="11"/>
    </location>
</feature>
<evidence type="ECO:0000256" key="1">
    <source>
        <dbReference type="SAM" id="MobiDB-lite"/>
    </source>
</evidence>
<protein>
    <submittedName>
        <fullName evidence="2">Uncharacterized protein</fullName>
    </submittedName>
</protein>
<reference evidence="2" key="2">
    <citation type="journal article" date="2015" name="Data Brief">
        <title>Shoot transcriptome of the giant reed, Arundo donax.</title>
        <authorList>
            <person name="Barrero R.A."/>
            <person name="Guerrero F.D."/>
            <person name="Moolhuijzen P."/>
            <person name="Goolsby J.A."/>
            <person name="Tidwell J."/>
            <person name="Bellgard S.E."/>
            <person name="Bellgard M.I."/>
        </authorList>
    </citation>
    <scope>NUCLEOTIDE SEQUENCE</scope>
    <source>
        <tissue evidence="2">Shoot tissue taken approximately 20 cm above the soil surface</tissue>
    </source>
</reference>
<dbReference type="AlphaFoldDB" id="A0A0A8ZZM3"/>
<evidence type="ECO:0000313" key="2">
    <source>
        <dbReference type="EMBL" id="JAD43133.1"/>
    </source>
</evidence>
<name>A0A0A8ZZM3_ARUDO</name>
<feature type="region of interest" description="Disordered" evidence="1">
    <location>
        <begin position="1"/>
        <end position="34"/>
    </location>
</feature>
<proteinExistence type="predicted"/>
<reference evidence="2" key="1">
    <citation type="submission" date="2014-09" db="EMBL/GenBank/DDBJ databases">
        <authorList>
            <person name="Magalhaes I.L.F."/>
            <person name="Oliveira U."/>
            <person name="Santos F.R."/>
            <person name="Vidigal T.H.D.A."/>
            <person name="Brescovit A.D."/>
            <person name="Santos A.J."/>
        </authorList>
    </citation>
    <scope>NUCLEOTIDE SEQUENCE</scope>
    <source>
        <tissue evidence="2">Shoot tissue taken approximately 20 cm above the soil surface</tissue>
    </source>
</reference>
<organism evidence="2">
    <name type="scientific">Arundo donax</name>
    <name type="common">Giant reed</name>
    <name type="synonym">Donax arundinaceus</name>
    <dbReference type="NCBI Taxonomy" id="35708"/>
    <lineage>
        <taxon>Eukaryota</taxon>
        <taxon>Viridiplantae</taxon>
        <taxon>Streptophyta</taxon>
        <taxon>Embryophyta</taxon>
        <taxon>Tracheophyta</taxon>
        <taxon>Spermatophyta</taxon>
        <taxon>Magnoliopsida</taxon>
        <taxon>Liliopsida</taxon>
        <taxon>Poales</taxon>
        <taxon>Poaceae</taxon>
        <taxon>PACMAD clade</taxon>
        <taxon>Arundinoideae</taxon>
        <taxon>Arundineae</taxon>
        <taxon>Arundo</taxon>
    </lineage>
</organism>